<dbReference type="Proteomes" id="UP000264589">
    <property type="component" value="Unassembled WGS sequence"/>
</dbReference>
<comment type="caution">
    <text evidence="1">The sequence shown here is derived from an EMBL/GenBank/DDBJ whole genome shotgun (WGS) entry which is preliminary data.</text>
</comment>
<dbReference type="InterPro" id="IPR009097">
    <property type="entry name" value="Cyclic_Pdiesterase"/>
</dbReference>
<dbReference type="Pfam" id="PF13563">
    <property type="entry name" value="2_5_RNA_ligase2"/>
    <property type="match status" value="1"/>
</dbReference>
<keyword evidence="1" id="KW-0436">Ligase</keyword>
<protein>
    <submittedName>
        <fullName evidence="1">2'-5' RNA ligase family protein</fullName>
    </submittedName>
</protein>
<sequence>MAELRPIIATLIVDKEAQAKFQRLRDRYYPAARTPAHVTLFRHLPEREPEEVAKRIREITKGIAPFPIEVTAPMSMANGVALELHAPDLIALRARIADEYSAHLRREDKKPFAPHMTVQNRVTRRRAQRTLGSVKGSFTPFTATGEGIALWLYMGGPWAPLDEILFEG</sequence>
<gene>
    <name evidence="1" type="ORF">DX908_06355</name>
</gene>
<dbReference type="InParanoid" id="A0A371RHL9"/>
<keyword evidence="2" id="KW-1185">Reference proteome</keyword>
<organism evidence="1 2">
    <name type="scientific">Parvularcula marina</name>
    <dbReference type="NCBI Taxonomy" id="2292771"/>
    <lineage>
        <taxon>Bacteria</taxon>
        <taxon>Pseudomonadati</taxon>
        <taxon>Pseudomonadota</taxon>
        <taxon>Alphaproteobacteria</taxon>
        <taxon>Parvularculales</taxon>
        <taxon>Parvularculaceae</taxon>
        <taxon>Parvularcula</taxon>
    </lineage>
</organism>
<dbReference type="Gene3D" id="3.90.1140.10">
    <property type="entry name" value="Cyclic phosphodiesterase"/>
    <property type="match status" value="1"/>
</dbReference>
<proteinExistence type="predicted"/>
<name>A0A371RHL9_9PROT</name>
<dbReference type="PANTHER" id="PTHR40037">
    <property type="entry name" value="PHOSPHOESTERASE YJCG-RELATED"/>
    <property type="match status" value="1"/>
</dbReference>
<dbReference type="AlphaFoldDB" id="A0A371RHL9"/>
<evidence type="ECO:0000313" key="1">
    <source>
        <dbReference type="EMBL" id="RFB04941.1"/>
    </source>
</evidence>
<dbReference type="PANTHER" id="PTHR40037:SF1">
    <property type="entry name" value="PHOSPHOESTERASE SAOUHSC_00951-RELATED"/>
    <property type="match status" value="1"/>
</dbReference>
<dbReference type="GO" id="GO:0016874">
    <property type="term" value="F:ligase activity"/>
    <property type="evidence" value="ECO:0007669"/>
    <property type="project" value="UniProtKB-KW"/>
</dbReference>
<dbReference type="InterPro" id="IPR050580">
    <property type="entry name" value="2H_phosphoesterase_YjcG-like"/>
</dbReference>
<evidence type="ECO:0000313" key="2">
    <source>
        <dbReference type="Proteomes" id="UP000264589"/>
    </source>
</evidence>
<dbReference type="SUPFAM" id="SSF55144">
    <property type="entry name" value="LigT-like"/>
    <property type="match status" value="1"/>
</dbReference>
<accession>A0A371RHL9</accession>
<dbReference type="EMBL" id="QUQO01000001">
    <property type="protein sequence ID" value="RFB04941.1"/>
    <property type="molecule type" value="Genomic_DNA"/>
</dbReference>
<dbReference type="OrthoDB" id="793003at2"/>
<reference evidence="1 2" key="1">
    <citation type="submission" date="2018-08" db="EMBL/GenBank/DDBJ databases">
        <title>Parvularcula sp. SM1705, isolated from surface water of the South Sea China.</title>
        <authorList>
            <person name="Sun L."/>
        </authorList>
    </citation>
    <scope>NUCLEOTIDE SEQUENCE [LARGE SCALE GENOMIC DNA]</scope>
    <source>
        <strain evidence="1 2">SM1705</strain>
    </source>
</reference>
<dbReference type="RefSeq" id="WP_116391572.1">
    <property type="nucleotide sequence ID" value="NZ_QUQO01000001.1"/>
</dbReference>